<dbReference type="GO" id="GO:0005739">
    <property type="term" value="C:mitochondrion"/>
    <property type="evidence" value="ECO:0007669"/>
    <property type="project" value="TreeGrafter"/>
</dbReference>
<comment type="similarity">
    <text evidence="3">Belongs to the flavokinase family.</text>
</comment>
<dbReference type="EMBL" id="KV407460">
    <property type="protein sequence ID" value="KZF21459.1"/>
    <property type="molecule type" value="Genomic_DNA"/>
</dbReference>
<dbReference type="UniPathway" id="UPA00276">
    <property type="reaction ID" value="UER00406"/>
</dbReference>
<evidence type="ECO:0000256" key="13">
    <source>
        <dbReference type="ARBA" id="ARBA00047880"/>
    </source>
</evidence>
<dbReference type="InterPro" id="IPR015865">
    <property type="entry name" value="Riboflavin_kinase_bac/euk"/>
</dbReference>
<evidence type="ECO:0000256" key="12">
    <source>
        <dbReference type="ARBA" id="ARBA00029960"/>
    </source>
</evidence>
<dbReference type="GO" id="GO:0009398">
    <property type="term" value="P:FMN biosynthetic process"/>
    <property type="evidence" value="ECO:0007669"/>
    <property type="project" value="UniProtKB-UniPathway"/>
</dbReference>
<dbReference type="Pfam" id="PF01687">
    <property type="entry name" value="Flavokinase"/>
    <property type="match status" value="1"/>
</dbReference>
<dbReference type="Gene3D" id="2.40.30.30">
    <property type="entry name" value="Riboflavin kinase-like"/>
    <property type="match status" value="1"/>
</dbReference>
<evidence type="ECO:0000256" key="1">
    <source>
        <dbReference type="ARBA" id="ARBA00003572"/>
    </source>
</evidence>
<evidence type="ECO:0000256" key="4">
    <source>
        <dbReference type="ARBA" id="ARBA00012105"/>
    </source>
</evidence>
<dbReference type="InterPro" id="IPR023468">
    <property type="entry name" value="Riboflavin_kinase"/>
</dbReference>
<evidence type="ECO:0000313" key="17">
    <source>
        <dbReference type="Proteomes" id="UP000076632"/>
    </source>
</evidence>
<evidence type="ECO:0000256" key="14">
    <source>
        <dbReference type="SAM" id="MobiDB-lite"/>
    </source>
</evidence>
<dbReference type="STRING" id="1328760.A0A165FWB5"/>
<gene>
    <name evidence="16" type="ORF">L228DRAFT_153752</name>
</gene>
<evidence type="ECO:0000256" key="8">
    <source>
        <dbReference type="ARBA" id="ARBA00022679"/>
    </source>
</evidence>
<evidence type="ECO:0000256" key="11">
    <source>
        <dbReference type="ARBA" id="ARBA00022840"/>
    </source>
</evidence>
<dbReference type="SMART" id="SM00904">
    <property type="entry name" value="Flavokinase"/>
    <property type="match status" value="1"/>
</dbReference>
<dbReference type="PANTHER" id="PTHR22749:SF6">
    <property type="entry name" value="RIBOFLAVIN KINASE"/>
    <property type="match status" value="1"/>
</dbReference>
<dbReference type="AlphaFoldDB" id="A0A165FWB5"/>
<evidence type="ECO:0000259" key="15">
    <source>
        <dbReference type="SMART" id="SM00904"/>
    </source>
</evidence>
<dbReference type="GO" id="GO:0008531">
    <property type="term" value="F:riboflavin kinase activity"/>
    <property type="evidence" value="ECO:0007669"/>
    <property type="project" value="UniProtKB-EC"/>
</dbReference>
<evidence type="ECO:0000256" key="9">
    <source>
        <dbReference type="ARBA" id="ARBA00022741"/>
    </source>
</evidence>
<dbReference type="EC" id="2.7.1.26" evidence="4"/>
<reference evidence="16 17" key="1">
    <citation type="journal article" date="2016" name="Fungal Biol.">
        <title>The genome of Xylona heveae provides a window into fungal endophytism.</title>
        <authorList>
            <person name="Gazis R."/>
            <person name="Kuo A."/>
            <person name="Riley R."/>
            <person name="LaButti K."/>
            <person name="Lipzen A."/>
            <person name="Lin J."/>
            <person name="Amirebrahimi M."/>
            <person name="Hesse C.N."/>
            <person name="Spatafora J.W."/>
            <person name="Henrissat B."/>
            <person name="Hainaut M."/>
            <person name="Grigoriev I.V."/>
            <person name="Hibbett D.S."/>
        </authorList>
    </citation>
    <scope>NUCLEOTIDE SEQUENCE [LARGE SCALE GENOMIC DNA]</scope>
    <source>
        <strain evidence="16 17">TC161</strain>
    </source>
</reference>
<dbReference type="GO" id="GO:0009231">
    <property type="term" value="P:riboflavin biosynthetic process"/>
    <property type="evidence" value="ECO:0007669"/>
    <property type="project" value="InterPro"/>
</dbReference>
<comment type="pathway">
    <text evidence="2">Cofactor biosynthesis; FMN biosynthesis; FMN from riboflavin (ATP route): step 1/1.</text>
</comment>
<sequence length="561" mass="61725">MSNASGRNGPYTNGSLPQINRSSAEEDALADQTNNLHLGPSHQTTFPGANPNSSAPPPRNISLNRSTWLTATPDQSKWKHAMEEARHFAGGLVTHPHESTKHFTILRHSHGLVFYKGPSTSLAITIFSDQPLPADRRLWLQLKGWTGKAGMKVKGLFRTNGNWINVTPTNRATPSALPPTDERAWQRDIKRFLEKAPKEARTHKIRETDVLRIPAEAEDGYYRIVMTCGNDRSVLCPSPVFRLASTSTSASSVKGSSLATLPVEVGINVLSSMAKGAAGNAISPITSQAAQYAPPSWATQTASVAYDASAMSNKIDAANEQYDTRRDDAVKQALSCPYNEITRACVVGEENGPQSPYPLKLESGIVRGTGRGAAELGFPTANLGIRPESLYIRLSGVYFGWGLIKSRDKKDFLEGWKQAIISVAQCPYNGPDVVPRQVIKVHLIDDFQGHQFFDAKLSLIIMGFLRPFISYDRIEAFLHETHRDIAITHRSLERPAWTPEATINQINHSQSSRSATDRYVDFRQNSQKLMDAVPLHKAGVRTGGASYKDQMVGRGGLYILR</sequence>
<keyword evidence="11" id="KW-0067">ATP-binding</keyword>
<feature type="region of interest" description="Disordered" evidence="14">
    <location>
        <begin position="1"/>
        <end position="64"/>
    </location>
</feature>
<feature type="domain" description="Riboflavin kinase" evidence="15">
    <location>
        <begin position="354"/>
        <end position="493"/>
    </location>
</feature>
<evidence type="ECO:0000313" key="16">
    <source>
        <dbReference type="EMBL" id="KZF21459.1"/>
    </source>
</evidence>
<accession>A0A165FWB5</accession>
<dbReference type="GO" id="GO:0005524">
    <property type="term" value="F:ATP binding"/>
    <property type="evidence" value="ECO:0007669"/>
    <property type="project" value="UniProtKB-KW"/>
</dbReference>
<keyword evidence="6" id="KW-0285">Flavoprotein</keyword>
<dbReference type="RefSeq" id="XP_018187014.1">
    <property type="nucleotide sequence ID" value="XM_018329309.1"/>
</dbReference>
<dbReference type="InParanoid" id="A0A165FWB5"/>
<evidence type="ECO:0000256" key="5">
    <source>
        <dbReference type="ARBA" id="ARBA00017394"/>
    </source>
</evidence>
<keyword evidence="9" id="KW-0547">Nucleotide-binding</keyword>
<dbReference type="OMA" id="FQLVLCQ"/>
<protein>
    <recommendedName>
        <fullName evidence="5">Riboflavin kinase</fullName>
        <ecNumber evidence="4">2.7.1.26</ecNumber>
    </recommendedName>
    <alternativeName>
        <fullName evidence="12">Flavin mononucleotide kinase 1</fullName>
    </alternativeName>
</protein>
<dbReference type="GeneID" id="28894446"/>
<feature type="compositionally biased region" description="Polar residues" evidence="14">
    <location>
        <begin position="31"/>
        <end position="47"/>
    </location>
</feature>
<evidence type="ECO:0000256" key="3">
    <source>
        <dbReference type="ARBA" id="ARBA00010108"/>
    </source>
</evidence>
<dbReference type="Proteomes" id="UP000076632">
    <property type="component" value="Unassembled WGS sequence"/>
</dbReference>
<dbReference type="PANTHER" id="PTHR22749">
    <property type="entry name" value="RIBOFLAVIN KINASE/FMN ADENYLYLTRANSFERASE"/>
    <property type="match status" value="1"/>
</dbReference>
<evidence type="ECO:0000256" key="2">
    <source>
        <dbReference type="ARBA" id="ARBA00005201"/>
    </source>
</evidence>
<dbReference type="OrthoDB" id="276388at2759"/>
<evidence type="ECO:0000256" key="7">
    <source>
        <dbReference type="ARBA" id="ARBA00022643"/>
    </source>
</evidence>
<keyword evidence="8" id="KW-0808">Transferase</keyword>
<comment type="catalytic activity">
    <reaction evidence="13">
        <text>riboflavin + ATP = FMN + ADP + H(+)</text>
        <dbReference type="Rhea" id="RHEA:14357"/>
        <dbReference type="ChEBI" id="CHEBI:15378"/>
        <dbReference type="ChEBI" id="CHEBI:30616"/>
        <dbReference type="ChEBI" id="CHEBI:57986"/>
        <dbReference type="ChEBI" id="CHEBI:58210"/>
        <dbReference type="ChEBI" id="CHEBI:456216"/>
        <dbReference type="EC" id="2.7.1.26"/>
    </reaction>
</comment>
<feature type="compositionally biased region" description="Polar residues" evidence="14">
    <location>
        <begin position="1"/>
        <end position="22"/>
    </location>
</feature>
<keyword evidence="7" id="KW-0288">FMN</keyword>
<keyword evidence="10" id="KW-0418">Kinase</keyword>
<dbReference type="SUPFAM" id="SSF82114">
    <property type="entry name" value="Riboflavin kinase-like"/>
    <property type="match status" value="1"/>
</dbReference>
<comment type="function">
    <text evidence="1">Catalyzes the phosphorylation of riboflavin (vitamin B2) to form flavin mononucleotide (FMN) coenzyme.</text>
</comment>
<evidence type="ECO:0000256" key="6">
    <source>
        <dbReference type="ARBA" id="ARBA00022630"/>
    </source>
</evidence>
<name>A0A165FWB5_XYLHT</name>
<dbReference type="InterPro" id="IPR023465">
    <property type="entry name" value="Riboflavin_kinase_dom_sf"/>
</dbReference>
<organism evidence="16 17">
    <name type="scientific">Xylona heveae (strain CBS 132557 / TC161)</name>
    <dbReference type="NCBI Taxonomy" id="1328760"/>
    <lineage>
        <taxon>Eukaryota</taxon>
        <taxon>Fungi</taxon>
        <taxon>Dikarya</taxon>
        <taxon>Ascomycota</taxon>
        <taxon>Pezizomycotina</taxon>
        <taxon>Xylonomycetes</taxon>
        <taxon>Xylonales</taxon>
        <taxon>Xylonaceae</taxon>
        <taxon>Xylona</taxon>
    </lineage>
</organism>
<evidence type="ECO:0000256" key="10">
    <source>
        <dbReference type="ARBA" id="ARBA00022777"/>
    </source>
</evidence>
<proteinExistence type="inferred from homology"/>
<keyword evidence="17" id="KW-1185">Reference proteome</keyword>